<accession>A0A9Y2L0H5</accession>
<dbReference type="InterPro" id="IPR000847">
    <property type="entry name" value="LysR_HTH_N"/>
</dbReference>
<dbReference type="SUPFAM" id="SSF53850">
    <property type="entry name" value="Periplasmic binding protein-like II"/>
    <property type="match status" value="1"/>
</dbReference>
<protein>
    <submittedName>
        <fullName evidence="6">LysR family transcriptional regulator</fullName>
    </submittedName>
</protein>
<dbReference type="CDD" id="cd05466">
    <property type="entry name" value="PBP2_LTTR_substrate"/>
    <property type="match status" value="1"/>
</dbReference>
<dbReference type="PROSITE" id="PS50931">
    <property type="entry name" value="HTH_LYSR"/>
    <property type="match status" value="1"/>
</dbReference>
<sequence length="309" mass="34077">MQPTKIETGEGGDVNLSHIKFVVMTAELKSFSRAAEVCHVTQPTLSNGVSKLEEALGGKLFTRTTRAVSVTAFGEMLMPMMASLLRLEAEIQQSASEFTNPQTVVLKIGMSPLVSTRLITPLINSFKAKNAKHDILLIEENLTVLNEKLKSRELDLILVPAIKKVADKNSASLYEDDLFLINDQPSSNQAIIPVEAVRDQIFVMVPDSCGLSEITRSLLRTTRKEIKEYQGKALSYQVLAEWASSGLGSAVLPRSKIPAHIPKQQICKSGEPARISFEARWSFADSVPLKRLIQHFKDNIENTLTGMAD</sequence>
<dbReference type="SUPFAM" id="SSF46785">
    <property type="entry name" value="Winged helix' DNA-binding domain"/>
    <property type="match status" value="1"/>
</dbReference>
<name>A0A9Y2L0H5_9RHOB</name>
<keyword evidence="4" id="KW-0804">Transcription</keyword>
<keyword evidence="3" id="KW-0238">DNA-binding</keyword>
<dbReference type="PANTHER" id="PTHR30126:SF40">
    <property type="entry name" value="HTH-TYPE TRANSCRIPTIONAL REGULATOR GLTR"/>
    <property type="match status" value="1"/>
</dbReference>
<keyword evidence="7" id="KW-1185">Reference proteome</keyword>
<feature type="domain" description="HTH lysR-type" evidence="5">
    <location>
        <begin position="14"/>
        <end position="71"/>
    </location>
</feature>
<gene>
    <name evidence="6" type="ORF">QPJ95_18935</name>
</gene>
<dbReference type="InterPro" id="IPR005119">
    <property type="entry name" value="LysR_subst-bd"/>
</dbReference>
<evidence type="ECO:0000313" key="7">
    <source>
        <dbReference type="Proteomes" id="UP001238334"/>
    </source>
</evidence>
<evidence type="ECO:0000313" key="6">
    <source>
        <dbReference type="EMBL" id="WIY24574.1"/>
    </source>
</evidence>
<dbReference type="InterPro" id="IPR036390">
    <property type="entry name" value="WH_DNA-bd_sf"/>
</dbReference>
<dbReference type="Pfam" id="PF03466">
    <property type="entry name" value="LysR_substrate"/>
    <property type="match status" value="1"/>
</dbReference>
<evidence type="ECO:0000256" key="2">
    <source>
        <dbReference type="ARBA" id="ARBA00023015"/>
    </source>
</evidence>
<dbReference type="Gene3D" id="1.10.10.10">
    <property type="entry name" value="Winged helix-like DNA-binding domain superfamily/Winged helix DNA-binding domain"/>
    <property type="match status" value="1"/>
</dbReference>
<evidence type="ECO:0000256" key="1">
    <source>
        <dbReference type="ARBA" id="ARBA00009437"/>
    </source>
</evidence>
<reference evidence="6 7" key="1">
    <citation type="submission" date="2023-06" db="EMBL/GenBank/DDBJ databases">
        <title>Parasedimentitalea psychrophila sp. nov., a psychrophilic bacterium isolated from deep-sea sediment.</title>
        <authorList>
            <person name="Li A."/>
        </authorList>
    </citation>
    <scope>NUCLEOTIDE SEQUENCE [LARGE SCALE GENOMIC DNA]</scope>
    <source>
        <strain evidence="6 7">QS115</strain>
    </source>
</reference>
<dbReference type="KEGG" id="ppso:QPJ95_18935"/>
<evidence type="ECO:0000259" key="5">
    <source>
        <dbReference type="PROSITE" id="PS50931"/>
    </source>
</evidence>
<dbReference type="PRINTS" id="PR00039">
    <property type="entry name" value="HTHLYSR"/>
</dbReference>
<evidence type="ECO:0000256" key="4">
    <source>
        <dbReference type="ARBA" id="ARBA00023163"/>
    </source>
</evidence>
<dbReference type="AlphaFoldDB" id="A0A9Y2L0H5"/>
<dbReference type="EMBL" id="CP127247">
    <property type="protein sequence ID" value="WIY24574.1"/>
    <property type="molecule type" value="Genomic_DNA"/>
</dbReference>
<dbReference type="Pfam" id="PF00126">
    <property type="entry name" value="HTH_1"/>
    <property type="match status" value="1"/>
</dbReference>
<dbReference type="FunFam" id="1.10.10.10:FF:000001">
    <property type="entry name" value="LysR family transcriptional regulator"/>
    <property type="match status" value="1"/>
</dbReference>
<evidence type="ECO:0000256" key="3">
    <source>
        <dbReference type="ARBA" id="ARBA00023125"/>
    </source>
</evidence>
<organism evidence="6 7">
    <name type="scientific">Parasedimentitalea psychrophila</name>
    <dbReference type="NCBI Taxonomy" id="2997337"/>
    <lineage>
        <taxon>Bacteria</taxon>
        <taxon>Pseudomonadati</taxon>
        <taxon>Pseudomonadota</taxon>
        <taxon>Alphaproteobacteria</taxon>
        <taxon>Rhodobacterales</taxon>
        <taxon>Paracoccaceae</taxon>
        <taxon>Parasedimentitalea</taxon>
    </lineage>
</organism>
<comment type="similarity">
    <text evidence="1">Belongs to the LysR transcriptional regulatory family.</text>
</comment>
<keyword evidence="2" id="KW-0805">Transcription regulation</keyword>
<dbReference type="PANTHER" id="PTHR30126">
    <property type="entry name" value="HTH-TYPE TRANSCRIPTIONAL REGULATOR"/>
    <property type="match status" value="1"/>
</dbReference>
<proteinExistence type="inferred from homology"/>
<dbReference type="Proteomes" id="UP001238334">
    <property type="component" value="Chromosome"/>
</dbReference>
<dbReference type="RefSeq" id="WP_270919023.1">
    <property type="nucleotide sequence ID" value="NZ_CP127247.1"/>
</dbReference>
<dbReference type="GO" id="GO:0003700">
    <property type="term" value="F:DNA-binding transcription factor activity"/>
    <property type="evidence" value="ECO:0007669"/>
    <property type="project" value="InterPro"/>
</dbReference>
<dbReference type="InterPro" id="IPR036388">
    <property type="entry name" value="WH-like_DNA-bd_sf"/>
</dbReference>
<dbReference type="GO" id="GO:0000976">
    <property type="term" value="F:transcription cis-regulatory region binding"/>
    <property type="evidence" value="ECO:0007669"/>
    <property type="project" value="TreeGrafter"/>
</dbReference>
<dbReference type="Gene3D" id="3.40.190.10">
    <property type="entry name" value="Periplasmic binding protein-like II"/>
    <property type="match status" value="2"/>
</dbReference>